<comment type="similarity">
    <text evidence="1 6">Belongs to the peptidase S46 family.</text>
</comment>
<dbReference type="InterPro" id="IPR009003">
    <property type="entry name" value="Peptidase_S1_PA"/>
</dbReference>
<dbReference type="eggNOG" id="COG0265">
    <property type="taxonomic scope" value="Bacteria"/>
</dbReference>
<evidence type="ECO:0000256" key="5">
    <source>
        <dbReference type="ARBA" id="ARBA00022801"/>
    </source>
</evidence>
<dbReference type="STRING" id="1191523.MROS_1046"/>
<dbReference type="InterPro" id="IPR043504">
    <property type="entry name" value="Peptidase_S1_PA_chymotrypsin"/>
</dbReference>
<keyword evidence="3 6" id="KW-0645">Protease</keyword>
<dbReference type="Gene3D" id="2.40.10.10">
    <property type="entry name" value="Trypsin-like serine proteases"/>
    <property type="match status" value="1"/>
</dbReference>
<evidence type="ECO:0000256" key="3">
    <source>
        <dbReference type="ARBA" id="ARBA00022670"/>
    </source>
</evidence>
<organism evidence="7 8">
    <name type="scientific">Melioribacter roseus (strain DSM 23840 / JCM 17771 / VKM B-2668 / P3M-2)</name>
    <dbReference type="NCBI Taxonomy" id="1191523"/>
    <lineage>
        <taxon>Bacteria</taxon>
        <taxon>Pseudomonadati</taxon>
        <taxon>Ignavibacteriota</taxon>
        <taxon>Ignavibacteria</taxon>
        <taxon>Ignavibacteriales</taxon>
        <taxon>Melioribacteraceae</taxon>
        <taxon>Melioribacter</taxon>
    </lineage>
</organism>
<dbReference type="EC" id="3.4.14.-" evidence="6"/>
<evidence type="ECO:0000256" key="6">
    <source>
        <dbReference type="RuleBase" id="RU366067"/>
    </source>
</evidence>
<dbReference type="GO" id="GO:0070009">
    <property type="term" value="F:serine-type aminopeptidase activity"/>
    <property type="evidence" value="ECO:0007669"/>
    <property type="project" value="UniProtKB-UniRule"/>
</dbReference>
<name>I7A2X6_MELRP</name>
<dbReference type="EMBL" id="CP003557">
    <property type="protein sequence ID" value="AFN74286.1"/>
    <property type="molecule type" value="Genomic_DNA"/>
</dbReference>
<dbReference type="PATRIC" id="fig|1191523.3.peg.1107"/>
<keyword evidence="2 6" id="KW-0031">Aminopeptidase</keyword>
<gene>
    <name evidence="7" type="ordered locus">MROS_1046</name>
</gene>
<keyword evidence="8" id="KW-1185">Reference proteome</keyword>
<dbReference type="GO" id="GO:0006508">
    <property type="term" value="P:proteolysis"/>
    <property type="evidence" value="ECO:0007669"/>
    <property type="project" value="UniProtKB-KW"/>
</dbReference>
<keyword evidence="4" id="KW-0732">Signal</keyword>
<dbReference type="Pfam" id="PF10459">
    <property type="entry name" value="Peptidase_S46"/>
    <property type="match status" value="1"/>
</dbReference>
<evidence type="ECO:0000313" key="7">
    <source>
        <dbReference type="EMBL" id="AFN74286.1"/>
    </source>
</evidence>
<comment type="function">
    <text evidence="6">Catalyzes the removal of dipeptides from the N-terminus of oligopeptides.</text>
</comment>
<evidence type="ECO:0000256" key="4">
    <source>
        <dbReference type="ARBA" id="ARBA00022729"/>
    </source>
</evidence>
<protein>
    <recommendedName>
        <fullName evidence="6">Dipeptidyl-peptidase</fullName>
        <ecNumber evidence="6">3.4.14.-</ecNumber>
    </recommendedName>
</protein>
<evidence type="ECO:0000313" key="8">
    <source>
        <dbReference type="Proteomes" id="UP000009011"/>
    </source>
</evidence>
<reference evidence="7 8" key="1">
    <citation type="journal article" date="2013" name="PLoS ONE">
        <title>Genomic analysis of Melioribacter roseus, facultatively anaerobic organotrophic bacterium representing a novel deep lineage within Bacteriodetes/Chlorobi group.</title>
        <authorList>
            <person name="Kadnikov V.V."/>
            <person name="Mardanov A.V."/>
            <person name="Podosokorskaya O.A."/>
            <person name="Gavrilov S.N."/>
            <person name="Kublanov I.V."/>
            <person name="Beletsky A.V."/>
            <person name="Bonch-Osmolovskaya E.A."/>
            <person name="Ravin N.V."/>
        </authorList>
    </citation>
    <scope>NUCLEOTIDE SEQUENCE [LARGE SCALE GENOMIC DNA]</scope>
    <source>
        <strain evidence="8">JCM 17771 / P3M-2</strain>
    </source>
</reference>
<dbReference type="MEROPS" id="S46.003"/>
<dbReference type="GO" id="GO:0043171">
    <property type="term" value="P:peptide catabolic process"/>
    <property type="evidence" value="ECO:0007669"/>
    <property type="project" value="UniProtKB-UniRule"/>
</dbReference>
<dbReference type="PANTHER" id="PTHR38469">
    <property type="entry name" value="PERIPLASMIC PEPTIDASE SUBFAMILY S1B"/>
    <property type="match status" value="1"/>
</dbReference>
<dbReference type="RefSeq" id="WP_014855722.1">
    <property type="nucleotide sequence ID" value="NC_018178.1"/>
</dbReference>
<keyword evidence="6" id="KW-0720">Serine protease</keyword>
<dbReference type="InterPro" id="IPR019500">
    <property type="entry name" value="Pep_S46"/>
</dbReference>
<dbReference type="AlphaFoldDB" id="I7A2X6"/>
<evidence type="ECO:0000256" key="2">
    <source>
        <dbReference type="ARBA" id="ARBA00022438"/>
    </source>
</evidence>
<dbReference type="OrthoDB" id="9805367at2"/>
<keyword evidence="5 6" id="KW-0378">Hydrolase</keyword>
<dbReference type="HOGENOM" id="CLU_013776_0_0_10"/>
<proteinExistence type="inferred from homology"/>
<dbReference type="SUPFAM" id="SSF50494">
    <property type="entry name" value="Trypsin-like serine proteases"/>
    <property type="match status" value="1"/>
</dbReference>
<evidence type="ECO:0000256" key="1">
    <source>
        <dbReference type="ARBA" id="ARBA00010491"/>
    </source>
</evidence>
<dbReference type="PANTHER" id="PTHR38469:SF1">
    <property type="entry name" value="PERIPLASMIC PEPTIDASE SUBFAMILY S1B"/>
    <property type="match status" value="1"/>
</dbReference>
<dbReference type="Proteomes" id="UP000009011">
    <property type="component" value="Chromosome"/>
</dbReference>
<sequence>MKRIRYSLIIVSLMILNIIVKGVPGEGMYPLSELKKLDLKKLGFNLSLSDIYNPDGISLINAIVNIGGCTGSFVSENGLILTNHHCAFGAVSRASTPENNYLENGFYAADIKDEIPAAGYTVRITESYKDVSDEVLAGLDEISDFVERSRLIEKRMNEIAAREKDEANAVDAEVSEMFPGKTYILFKYKIIKDVRLVYVPPRSIGEFGGETDNWMWPRHTGDFSFLRAYVAPDGSSAEYSQSNVPYHPQKFLKINPNGVKENDFVFILGYPGRTYRNYPAWFLDYQQNYFLPYNEQLYSNMIDALENLSENDKALELKYAPFIKGLSNAMKNYRGKMLGIRKLELLKKEYEEDRKLKDFIDSDPELEEKYGSLFDELESVYNKLFDNIRPSMWLNRLYRFSNVINYADAVLNQIEGKPSNDINKIYQRIDLPFEKVFLKKMLDDALNFSELSSVDAVTNVVKDTDTETFLNKLFESEFLKEETPDKLINGEINYSEIKPEDDLLLTFAAALKKQKNELNEISAYVDGKLNMLLPQYIEIRKLYEGRSFIPDANGTLRMTYGNIKGYEPRDAVYYKPVTTLEGVIEKSYLGNEYAVPDNLRTAYDKKNFGEFFDAYVGGVPVAILYNTDTTGGNSGSPVMNADGELIGLNFDRCFEATINDYAWNDSYSRSIGVDIRYILWIAKYVDNAERVIEEVIK</sequence>
<dbReference type="KEGG" id="mro:MROS_1046"/>
<accession>I7A2X6</accession>
<dbReference type="GO" id="GO:0008239">
    <property type="term" value="F:dipeptidyl-peptidase activity"/>
    <property type="evidence" value="ECO:0007669"/>
    <property type="project" value="UniProtKB-UniRule"/>
</dbReference>